<feature type="region of interest" description="Disordered" evidence="1">
    <location>
        <begin position="14"/>
        <end position="36"/>
    </location>
</feature>
<dbReference type="OrthoDB" id="5296873at2"/>
<dbReference type="InterPro" id="IPR021647">
    <property type="entry name" value="CusF_Ec"/>
</dbReference>
<evidence type="ECO:0000256" key="1">
    <source>
        <dbReference type="SAM" id="MobiDB-lite"/>
    </source>
</evidence>
<organism evidence="2 3">
    <name type="scientific">Pelomicrobium methylotrophicum</name>
    <dbReference type="NCBI Taxonomy" id="2602750"/>
    <lineage>
        <taxon>Bacteria</taxon>
        <taxon>Pseudomonadati</taxon>
        <taxon>Pseudomonadota</taxon>
        <taxon>Hydrogenophilia</taxon>
        <taxon>Hydrogenophilia incertae sedis</taxon>
        <taxon>Pelomicrobium</taxon>
    </lineage>
</organism>
<protein>
    <submittedName>
        <fullName evidence="2">Copper-binding protein</fullName>
    </submittedName>
</protein>
<accession>A0A5C7EG37</accession>
<name>A0A5C7EG37_9PROT</name>
<sequence>MVAVTWGLLLGPSVRAQSTPAGSPAAQAPSGSATGTGIVKGVDKAAGKVKVAHDPIKSLNWPKMTMSFPVKDPAVLDQLKEGQQVRFEIEKTASGYVITKITLLE</sequence>
<dbReference type="InParanoid" id="A0A5C7EG37"/>
<feature type="compositionally biased region" description="Low complexity" evidence="1">
    <location>
        <begin position="16"/>
        <end position="36"/>
    </location>
</feature>
<proteinExistence type="predicted"/>
<gene>
    <name evidence="2" type="ORF">FR698_16165</name>
</gene>
<dbReference type="AlphaFoldDB" id="A0A5C7EG37"/>
<keyword evidence="3" id="KW-1185">Reference proteome</keyword>
<dbReference type="Gene3D" id="2.40.50.320">
    <property type="entry name" value="Copper binding periplasmic protein CusF"/>
    <property type="match status" value="1"/>
</dbReference>
<reference evidence="2 3" key="1">
    <citation type="submission" date="2019-08" db="EMBL/GenBank/DDBJ databases">
        <title>Pelomicrobium methylotrophicum gen. nov., sp. nov. a moderately thermophilic, facultatively anaerobic, lithoautotrophic and methylotrophic bacterium isolated from a terrestrial mud volcano.</title>
        <authorList>
            <person name="Slobodkina G.B."/>
            <person name="Merkel A.Y."/>
            <person name="Slobodkin A.I."/>
        </authorList>
    </citation>
    <scope>NUCLEOTIDE SEQUENCE [LARGE SCALE GENOMIC DNA]</scope>
    <source>
        <strain evidence="2 3">SM250</strain>
    </source>
</reference>
<dbReference type="Proteomes" id="UP000321201">
    <property type="component" value="Unassembled WGS sequence"/>
</dbReference>
<dbReference type="InterPro" id="IPR042230">
    <property type="entry name" value="CusF_sf"/>
</dbReference>
<evidence type="ECO:0000313" key="2">
    <source>
        <dbReference type="EMBL" id="TXF09968.1"/>
    </source>
</evidence>
<evidence type="ECO:0000313" key="3">
    <source>
        <dbReference type="Proteomes" id="UP000321201"/>
    </source>
</evidence>
<dbReference type="EMBL" id="VPFL01000041">
    <property type="protein sequence ID" value="TXF09968.1"/>
    <property type="molecule type" value="Genomic_DNA"/>
</dbReference>
<dbReference type="Pfam" id="PF11604">
    <property type="entry name" value="CusF_Ec"/>
    <property type="match status" value="1"/>
</dbReference>
<comment type="caution">
    <text evidence="2">The sequence shown here is derived from an EMBL/GenBank/DDBJ whole genome shotgun (WGS) entry which is preliminary data.</text>
</comment>